<evidence type="ECO:0000313" key="3">
    <source>
        <dbReference type="Proteomes" id="UP000030640"/>
    </source>
</evidence>
<proteinExistence type="predicted"/>
<evidence type="ECO:0000313" key="2">
    <source>
        <dbReference type="EMBL" id="EUD66568.1"/>
    </source>
</evidence>
<organism evidence="2 3">
    <name type="scientific">Plasmodium inui San Antonio 1</name>
    <dbReference type="NCBI Taxonomy" id="1237626"/>
    <lineage>
        <taxon>Eukaryota</taxon>
        <taxon>Sar</taxon>
        <taxon>Alveolata</taxon>
        <taxon>Apicomplexa</taxon>
        <taxon>Aconoidasida</taxon>
        <taxon>Haemosporida</taxon>
        <taxon>Plasmodiidae</taxon>
        <taxon>Plasmodium</taxon>
        <taxon>Plasmodium (Plasmodium)</taxon>
    </lineage>
</organism>
<dbReference type="GeneID" id="20038163"/>
<dbReference type="EMBL" id="KI965470">
    <property type="protein sequence ID" value="EUD66568.1"/>
    <property type="molecule type" value="Genomic_DNA"/>
</dbReference>
<protein>
    <submittedName>
        <fullName evidence="2">Uncharacterized protein</fullName>
    </submittedName>
</protein>
<keyword evidence="3" id="KW-1185">Reference proteome</keyword>
<dbReference type="AlphaFoldDB" id="W7A5T6"/>
<dbReference type="OrthoDB" id="371729at2759"/>
<name>W7A5T6_9APIC</name>
<sequence length="159" mass="18867">MVLTKRYEYSPLEEIFFPKRTPNAQCYSDEDLSLGDKGKKGKGKHTPLPKQKRTEMSGVRHKNVSPNINQIKDELLQPELSLELCQRKKNYYLNTRHESHVQSYFFFYDYRKCFLNMDGKMFIDRNPVRILNDGTNPDERLKEAIPVQNYNSFVYAYDI</sequence>
<feature type="region of interest" description="Disordered" evidence="1">
    <location>
        <begin position="28"/>
        <end position="61"/>
    </location>
</feature>
<dbReference type="RefSeq" id="XP_008816709.1">
    <property type="nucleotide sequence ID" value="XM_008818487.1"/>
</dbReference>
<accession>W7A5T6</accession>
<dbReference type="VEuPathDB" id="PlasmoDB:C922_02889"/>
<dbReference type="Proteomes" id="UP000030640">
    <property type="component" value="Unassembled WGS sequence"/>
</dbReference>
<evidence type="ECO:0000256" key="1">
    <source>
        <dbReference type="SAM" id="MobiDB-lite"/>
    </source>
</evidence>
<gene>
    <name evidence="2" type="ORF">C922_02889</name>
</gene>
<feature type="compositionally biased region" description="Basic residues" evidence="1">
    <location>
        <begin position="39"/>
        <end position="51"/>
    </location>
</feature>
<reference evidence="2 3" key="1">
    <citation type="submission" date="2013-02" db="EMBL/GenBank/DDBJ databases">
        <title>The Genome Sequence of Plasmodium inui San Antonio 1.</title>
        <authorList>
            <consortium name="The Broad Institute Genome Sequencing Platform"/>
            <consortium name="The Broad Institute Genome Sequencing Center for Infectious Disease"/>
            <person name="Neafsey D."/>
            <person name="Cheeseman I."/>
            <person name="Volkman S."/>
            <person name="Adams J."/>
            <person name="Walker B."/>
            <person name="Young S.K."/>
            <person name="Zeng Q."/>
            <person name="Gargeya S."/>
            <person name="Fitzgerald M."/>
            <person name="Haas B."/>
            <person name="Abouelleil A."/>
            <person name="Alvarado L."/>
            <person name="Arachchi H.M."/>
            <person name="Berlin A.M."/>
            <person name="Chapman S.B."/>
            <person name="Dewar J."/>
            <person name="Goldberg J."/>
            <person name="Griggs A."/>
            <person name="Gujja S."/>
            <person name="Hansen M."/>
            <person name="Howarth C."/>
            <person name="Imamovic A."/>
            <person name="Larimer J."/>
            <person name="McCowan C."/>
            <person name="Murphy C."/>
            <person name="Neiman D."/>
            <person name="Pearson M."/>
            <person name="Priest M."/>
            <person name="Roberts A."/>
            <person name="Saif S."/>
            <person name="Shea T."/>
            <person name="Sisk P."/>
            <person name="Sykes S."/>
            <person name="Wortman J."/>
            <person name="Nusbaum C."/>
            <person name="Birren B."/>
        </authorList>
    </citation>
    <scope>NUCLEOTIDE SEQUENCE [LARGE SCALE GENOMIC DNA]</scope>
    <source>
        <strain evidence="2 3">San Antonio 1</strain>
    </source>
</reference>